<evidence type="ECO:0000313" key="2">
    <source>
        <dbReference type="EMBL" id="RDI46345.1"/>
    </source>
</evidence>
<sequence>MVLRAEPRRRSAPPRPSMMRCLSFRLLHSLMLSAWCNNLVQFNPYGGAAAELAALLVNADEGADLVRLLDEFGYRPVTTLNARQAAGLRRWIARLDEVFTDPTVDRLNALLAETTSRPYISTHDGRAPHLHYAGECDPMDERVKAYTAAGLATLFCEDAGRIGRCAREGCRVVFIDTSRNGRRRFCSTKCSTRVHVAEHRRRTA</sequence>
<dbReference type="SUPFAM" id="SSF160904">
    <property type="entry name" value="Jann2411-like"/>
    <property type="match status" value="1"/>
</dbReference>
<dbReference type="PANTHER" id="PTHR35525">
    <property type="entry name" value="BLL6575 PROTEIN"/>
    <property type="match status" value="1"/>
</dbReference>
<reference evidence="2 3" key="1">
    <citation type="submission" date="2018-07" db="EMBL/GenBank/DDBJ databases">
        <title>Genomic Encyclopedia of Type Strains, Phase IV (KMG-IV): sequencing the most valuable type-strain genomes for metagenomic binning, comparative biology and taxonomic classification.</title>
        <authorList>
            <person name="Goeker M."/>
        </authorList>
    </citation>
    <scope>NUCLEOTIDE SEQUENCE [LARGE SCALE GENOMIC DNA]</scope>
    <source>
        <strain evidence="2 3">DSM 44952</strain>
    </source>
</reference>
<feature type="domain" description="Zinc finger CGNR" evidence="1">
    <location>
        <begin position="161"/>
        <end position="202"/>
    </location>
</feature>
<evidence type="ECO:0000313" key="3">
    <source>
        <dbReference type="Proteomes" id="UP000255355"/>
    </source>
</evidence>
<dbReference type="Pfam" id="PF11706">
    <property type="entry name" value="zf-CGNR"/>
    <property type="match status" value="1"/>
</dbReference>
<gene>
    <name evidence="2" type="ORF">DFR68_111103</name>
</gene>
<dbReference type="Proteomes" id="UP000255355">
    <property type="component" value="Unassembled WGS sequence"/>
</dbReference>
<dbReference type="InterPro" id="IPR010852">
    <property type="entry name" value="ABATE"/>
</dbReference>
<name>A0A370GRK3_9NOCA</name>
<keyword evidence="3" id="KW-1185">Reference proteome</keyword>
<comment type="caution">
    <text evidence="2">The sequence shown here is derived from an EMBL/GenBank/DDBJ whole genome shotgun (WGS) entry which is preliminary data.</text>
</comment>
<accession>A0A370GRK3</accession>
<dbReference type="AlphaFoldDB" id="A0A370GRK3"/>
<dbReference type="InterPro" id="IPR021005">
    <property type="entry name" value="Znf_CGNR"/>
</dbReference>
<dbReference type="STRING" id="1210089.GCA_001613165_02892"/>
<dbReference type="Gene3D" id="1.10.3300.10">
    <property type="entry name" value="Jann2411-like domain"/>
    <property type="match status" value="1"/>
</dbReference>
<dbReference type="InterPro" id="IPR023286">
    <property type="entry name" value="ABATE_dom_sf"/>
</dbReference>
<proteinExistence type="predicted"/>
<dbReference type="EMBL" id="QQAZ01000011">
    <property type="protein sequence ID" value="RDI46345.1"/>
    <property type="molecule type" value="Genomic_DNA"/>
</dbReference>
<protein>
    <submittedName>
        <fullName evidence="2">CGNR zinc finger protein</fullName>
    </submittedName>
</protein>
<evidence type="ECO:0000259" key="1">
    <source>
        <dbReference type="Pfam" id="PF11706"/>
    </source>
</evidence>
<organism evidence="2 3">
    <name type="scientific">Nocardia mexicana</name>
    <dbReference type="NCBI Taxonomy" id="279262"/>
    <lineage>
        <taxon>Bacteria</taxon>
        <taxon>Bacillati</taxon>
        <taxon>Actinomycetota</taxon>
        <taxon>Actinomycetes</taxon>
        <taxon>Mycobacteriales</taxon>
        <taxon>Nocardiaceae</taxon>
        <taxon>Nocardia</taxon>
    </lineage>
</organism>
<dbReference type="PANTHER" id="PTHR35525:SF3">
    <property type="entry name" value="BLL6575 PROTEIN"/>
    <property type="match status" value="1"/>
</dbReference>